<dbReference type="Proteomes" id="UP000051886">
    <property type="component" value="Unassembled WGS sequence"/>
</dbReference>
<dbReference type="PATRIC" id="fig|449659.4.peg.1590"/>
<dbReference type="Gene3D" id="1.10.150.240">
    <property type="entry name" value="Putative phosphatase, domain 2"/>
    <property type="match status" value="1"/>
</dbReference>
<name>A0A0R2LKU5_9LACO</name>
<dbReference type="STRING" id="449659.IV66_GL001564"/>
<reference evidence="1 2" key="1">
    <citation type="journal article" date="2015" name="Genome Announc.">
        <title>Expanding the biotechnology potential of lactobacilli through comparative genomics of 213 strains and associated genera.</title>
        <authorList>
            <person name="Sun Z."/>
            <person name="Harris H.M."/>
            <person name="McCann A."/>
            <person name="Guo C."/>
            <person name="Argimon S."/>
            <person name="Zhang W."/>
            <person name="Yang X."/>
            <person name="Jeffery I.B."/>
            <person name="Cooney J.C."/>
            <person name="Kagawa T.F."/>
            <person name="Liu W."/>
            <person name="Song Y."/>
            <person name="Salvetti E."/>
            <person name="Wrobel A."/>
            <person name="Rasinkangas P."/>
            <person name="Parkhill J."/>
            <person name="Rea M.C."/>
            <person name="O'Sullivan O."/>
            <person name="Ritari J."/>
            <person name="Douillard F.P."/>
            <person name="Paul Ross R."/>
            <person name="Yang R."/>
            <person name="Briner A.E."/>
            <person name="Felis G.E."/>
            <person name="de Vos W.M."/>
            <person name="Barrangou R."/>
            <person name="Klaenhammer T.R."/>
            <person name="Caufield P.W."/>
            <person name="Cui Y."/>
            <person name="Zhang H."/>
            <person name="O'Toole P.W."/>
        </authorList>
    </citation>
    <scope>NUCLEOTIDE SEQUENCE [LARGE SCALE GENOMIC DNA]</scope>
    <source>
        <strain evidence="1 2">NBRC 103219</strain>
    </source>
</reference>
<dbReference type="Gene3D" id="3.40.50.1000">
    <property type="entry name" value="HAD superfamily/HAD-like"/>
    <property type="match status" value="1"/>
</dbReference>
<dbReference type="FunFam" id="3.40.50.1000:FF:000022">
    <property type="entry name" value="Phosphoglycolate phosphatase"/>
    <property type="match status" value="1"/>
</dbReference>
<dbReference type="InterPro" id="IPR006439">
    <property type="entry name" value="HAD-SF_hydro_IA"/>
</dbReference>
<dbReference type="SFLD" id="SFLDG01129">
    <property type="entry name" value="C1.5:_HAD__Beta-PGM__Phosphata"/>
    <property type="match status" value="1"/>
</dbReference>
<dbReference type="InterPro" id="IPR023198">
    <property type="entry name" value="PGP-like_dom2"/>
</dbReference>
<organism evidence="1 2">
    <name type="scientific">Ligilactobacillus pobuzihii</name>
    <dbReference type="NCBI Taxonomy" id="449659"/>
    <lineage>
        <taxon>Bacteria</taxon>
        <taxon>Bacillati</taxon>
        <taxon>Bacillota</taxon>
        <taxon>Bacilli</taxon>
        <taxon>Lactobacillales</taxon>
        <taxon>Lactobacillaceae</taxon>
        <taxon>Ligilactobacillus</taxon>
    </lineage>
</organism>
<dbReference type="InterPro" id="IPR036412">
    <property type="entry name" value="HAD-like_sf"/>
</dbReference>
<accession>A0A0R2LKU5</accession>
<dbReference type="NCBIfam" id="TIGR01549">
    <property type="entry name" value="HAD-SF-IA-v1"/>
    <property type="match status" value="1"/>
</dbReference>
<evidence type="ECO:0000313" key="2">
    <source>
        <dbReference type="Proteomes" id="UP000051886"/>
    </source>
</evidence>
<dbReference type="SFLD" id="SFLDS00003">
    <property type="entry name" value="Haloacid_Dehalogenase"/>
    <property type="match status" value="1"/>
</dbReference>
<dbReference type="PANTHER" id="PTHR43434">
    <property type="entry name" value="PHOSPHOGLYCOLATE PHOSPHATASE"/>
    <property type="match status" value="1"/>
</dbReference>
<dbReference type="InterPro" id="IPR023214">
    <property type="entry name" value="HAD_sf"/>
</dbReference>
<proteinExistence type="predicted"/>
<gene>
    <name evidence="1" type="ORF">IV66_GL001564</name>
</gene>
<dbReference type="EMBL" id="JQCN01000031">
    <property type="protein sequence ID" value="KRN99559.1"/>
    <property type="molecule type" value="Genomic_DNA"/>
</dbReference>
<dbReference type="SFLD" id="SFLDG01135">
    <property type="entry name" value="C1.5.6:_HAD__Beta-PGM__Phospha"/>
    <property type="match status" value="1"/>
</dbReference>
<dbReference type="GO" id="GO:0005829">
    <property type="term" value="C:cytosol"/>
    <property type="evidence" value="ECO:0007669"/>
    <property type="project" value="TreeGrafter"/>
</dbReference>
<dbReference type="InterPro" id="IPR050155">
    <property type="entry name" value="HAD-like_hydrolase_sf"/>
</dbReference>
<dbReference type="Pfam" id="PF13419">
    <property type="entry name" value="HAD_2"/>
    <property type="match status" value="1"/>
</dbReference>
<sequence>METYLFDFDNTLANSGEASVESVQKVFTDASKPVPTREMIFSEMGLPIETSFPMWANLDANDVQLQKMYAEFRDYYSSIEAQNTHLFPGIKEALEGLKDTKHQLYVVSSKSSAPLARNLDKLGIGQYFTDLIGSDLVDNYKPAPEGIFKLIDKYQLNKQQAVMIGDAVFDLQMGKRAGVKTAAAGWGAYDLHAIKAERPNYLLEQPAQLLDI</sequence>
<dbReference type="PANTHER" id="PTHR43434:SF26">
    <property type="entry name" value="PYROPHOSPHATASE PPAX"/>
    <property type="match status" value="1"/>
</dbReference>
<dbReference type="GO" id="GO:0006281">
    <property type="term" value="P:DNA repair"/>
    <property type="evidence" value="ECO:0007669"/>
    <property type="project" value="TreeGrafter"/>
</dbReference>
<keyword evidence="2" id="KW-1185">Reference proteome</keyword>
<comment type="caution">
    <text evidence="1">The sequence shown here is derived from an EMBL/GenBank/DDBJ whole genome shotgun (WGS) entry which is preliminary data.</text>
</comment>
<dbReference type="InterPro" id="IPR041492">
    <property type="entry name" value="HAD_2"/>
</dbReference>
<dbReference type="SUPFAM" id="SSF56784">
    <property type="entry name" value="HAD-like"/>
    <property type="match status" value="1"/>
</dbReference>
<dbReference type="RefSeq" id="WP_017868737.1">
    <property type="nucleotide sequence ID" value="NZ_BJYB01000012.1"/>
</dbReference>
<evidence type="ECO:0000313" key="1">
    <source>
        <dbReference type="EMBL" id="KRN99559.1"/>
    </source>
</evidence>
<dbReference type="AlphaFoldDB" id="A0A0R2LKU5"/>
<dbReference type="OrthoDB" id="9792518at2"/>
<dbReference type="GO" id="GO:0008967">
    <property type="term" value="F:phosphoglycolate phosphatase activity"/>
    <property type="evidence" value="ECO:0007669"/>
    <property type="project" value="TreeGrafter"/>
</dbReference>
<protein>
    <submittedName>
        <fullName evidence="1">Phosphatase</fullName>
    </submittedName>
</protein>